<accession>A0A849VKG4</accession>
<organism evidence="1 2">
    <name type="scientific">Pseudoalteromonas caenipelagi</name>
    <dbReference type="NCBI Taxonomy" id="2726988"/>
    <lineage>
        <taxon>Bacteria</taxon>
        <taxon>Pseudomonadati</taxon>
        <taxon>Pseudomonadota</taxon>
        <taxon>Gammaproteobacteria</taxon>
        <taxon>Alteromonadales</taxon>
        <taxon>Pseudoalteromonadaceae</taxon>
        <taxon>Pseudoalteromonas</taxon>
    </lineage>
</organism>
<gene>
    <name evidence="1" type="ORF">HG263_21795</name>
</gene>
<dbReference type="EMBL" id="JABBPG010000016">
    <property type="protein sequence ID" value="NOU53138.1"/>
    <property type="molecule type" value="Genomic_DNA"/>
</dbReference>
<name>A0A849VKG4_9GAMM</name>
<evidence type="ECO:0000313" key="1">
    <source>
        <dbReference type="EMBL" id="NOU53138.1"/>
    </source>
</evidence>
<protein>
    <submittedName>
        <fullName evidence="1">Regulatory protein GemA</fullName>
    </submittedName>
</protein>
<proteinExistence type="predicted"/>
<dbReference type="Pfam" id="PF06252">
    <property type="entry name" value="GemA"/>
    <property type="match status" value="1"/>
</dbReference>
<dbReference type="RefSeq" id="WP_171628173.1">
    <property type="nucleotide sequence ID" value="NZ_JABBPG010000016.1"/>
</dbReference>
<evidence type="ECO:0000313" key="2">
    <source>
        <dbReference type="Proteomes" id="UP000586305"/>
    </source>
</evidence>
<reference evidence="1 2" key="1">
    <citation type="submission" date="2020-04" db="EMBL/GenBank/DDBJ databases">
        <title>Pseudoalteromonas caenipelagi sp. nov., isolated from a tidal flat.</title>
        <authorList>
            <person name="Park S."/>
            <person name="Yoon J.-H."/>
        </authorList>
    </citation>
    <scope>NUCLEOTIDE SEQUENCE [LARGE SCALE GENOMIC DNA]</scope>
    <source>
        <strain evidence="1 2">JBTF-M23</strain>
    </source>
</reference>
<dbReference type="AlphaFoldDB" id="A0A849VKG4"/>
<keyword evidence="2" id="KW-1185">Reference proteome</keyword>
<sequence>MYSSKSKLIQLIHVGKTSLGWDEDLYRQVLVKLTKKDSCKDMNVRELNKVLSHMKDRGFKVVTKKRGGKNSPITRDIAPEDKTPLDKLRQVWIAMSHRGYLRDGSEAALLNWSKAQAKRMNKNVAIERLEWLRASMVHALIEQLKSWYVRLMATDMNELAPDLKKLPLYNEELFSAERFVFDYIGSFERCNVEQLEAALNFTGQMLGKYEEAGNG</sequence>
<dbReference type="InterPro" id="IPR009363">
    <property type="entry name" value="Phage_Mu_Gp16"/>
</dbReference>
<dbReference type="Proteomes" id="UP000586305">
    <property type="component" value="Unassembled WGS sequence"/>
</dbReference>
<comment type="caution">
    <text evidence="1">The sequence shown here is derived from an EMBL/GenBank/DDBJ whole genome shotgun (WGS) entry which is preliminary data.</text>
</comment>